<keyword evidence="1" id="KW-1133">Transmembrane helix</keyword>
<dbReference type="Pfam" id="PF05686">
    <property type="entry name" value="Glyco_transf_90"/>
    <property type="match status" value="1"/>
</dbReference>
<dbReference type="InterPro" id="IPR006598">
    <property type="entry name" value="CAP10"/>
</dbReference>
<dbReference type="PANTHER" id="PTHR12203">
    <property type="entry name" value="KDEL LYS-ASP-GLU-LEU CONTAINING - RELATED"/>
    <property type="match status" value="1"/>
</dbReference>
<organism evidence="3">
    <name type="scientific">Bionectria ochroleuca</name>
    <name type="common">Gliocladium roseum</name>
    <dbReference type="NCBI Taxonomy" id="29856"/>
    <lineage>
        <taxon>Eukaryota</taxon>
        <taxon>Fungi</taxon>
        <taxon>Dikarya</taxon>
        <taxon>Ascomycota</taxon>
        <taxon>Pezizomycotina</taxon>
        <taxon>Sordariomycetes</taxon>
        <taxon>Hypocreomycetidae</taxon>
        <taxon>Hypocreales</taxon>
        <taxon>Bionectriaceae</taxon>
        <taxon>Clonostachys</taxon>
    </lineage>
</organism>
<accession>A0A0B7KLT6</accession>
<gene>
    <name evidence="3" type="ORF">BN869_000011754_1</name>
</gene>
<protein>
    <recommendedName>
        <fullName evidence="2">Glycosyl transferase CAP10 domain-containing protein</fullName>
    </recommendedName>
</protein>
<keyword evidence="1" id="KW-0472">Membrane</keyword>
<dbReference type="SMART" id="SM00672">
    <property type="entry name" value="CAP10"/>
    <property type="match status" value="1"/>
</dbReference>
<reference evidence="3" key="1">
    <citation type="submission" date="2015-01" db="EMBL/GenBank/DDBJ databases">
        <authorList>
            <person name="Durling Mikael"/>
        </authorList>
    </citation>
    <scope>NUCLEOTIDE SEQUENCE</scope>
</reference>
<evidence type="ECO:0000313" key="3">
    <source>
        <dbReference type="EMBL" id="CEO55696.1"/>
    </source>
</evidence>
<dbReference type="AlphaFoldDB" id="A0A0B7KLT6"/>
<evidence type="ECO:0000256" key="1">
    <source>
        <dbReference type="SAM" id="Phobius"/>
    </source>
</evidence>
<keyword evidence="1" id="KW-0812">Transmembrane</keyword>
<sequence length="625" mass="72049">MFKLWNRSQGLKLPLISISQVAKPIGYLRSPPLFVLKCVGVLFILLFLGANVALWHDTQYWNVPSVHHPAGAPTHNHPIRKLMLDARKRHEETLLKRSTDLNTAARRYRERRGRHPPPGFDRWFQAVMETDAIHVEDYFDRIYKDLAPYWALEPEVLKRRASSWHFVVRVRGGTATMQGDVGGRVIWLELWNALVEEFAEHLPDVDMPINYMDESRILVPFDNITTLIDKEKKERKMVGVKEVITEFKGLKEIDETSSETYEPEWHGPDEQFWDVAVKTCGPNTPAYGVKQVTDLSQPSEFPQNYRPSYAYKGFIQNWTAAIDPCLQPHMRQLHGSLIEPVSIRSTEELIPLFGGSKLPMNNEILIPGAMYLTDREFYSGGDSHGPIWVRKKTQLVWRGMGSGGRAKPHSWHHFQRHRLIDMLNSTSVSRAEAEGTRAMTFELPSHEIYPDYRIKDGQLGEWLKTFADAGFGLLCPYDECEWLGTYFKVVKSIPMKKQYQYKFLPDVDGNSFSARFRGFLRSTSVPLKASIYTEWHDDRLVPWLHFIPLDNTLQDLFPALDFFADGDGPGDMAARFIAESGKDWAEATLRREDMRLYVWRLLLEWARGLVGELDTKVLGAFFCLL</sequence>
<name>A0A0B7KLT6_BIOOC</name>
<evidence type="ECO:0000259" key="2">
    <source>
        <dbReference type="SMART" id="SM00672"/>
    </source>
</evidence>
<dbReference type="EMBL" id="CDPU01000055">
    <property type="protein sequence ID" value="CEO55696.1"/>
    <property type="molecule type" value="Genomic_DNA"/>
</dbReference>
<feature type="domain" description="Glycosyl transferase CAP10" evidence="2">
    <location>
        <begin position="291"/>
        <end position="612"/>
    </location>
</feature>
<proteinExistence type="predicted"/>
<feature type="transmembrane region" description="Helical" evidence="1">
    <location>
        <begin position="33"/>
        <end position="55"/>
    </location>
</feature>
<dbReference type="PANTHER" id="PTHR12203:SF22">
    <property type="entry name" value="CAPSULE ASSOCIATED PROTEIN"/>
    <property type="match status" value="1"/>
</dbReference>
<dbReference type="InterPro" id="IPR051091">
    <property type="entry name" value="O-Glucosyltr/Glycosyltrsf_90"/>
</dbReference>